<dbReference type="CDD" id="cd04047">
    <property type="entry name" value="C2B_Copine"/>
    <property type="match status" value="1"/>
</dbReference>
<dbReference type="GO" id="GO:0005886">
    <property type="term" value="C:plasma membrane"/>
    <property type="evidence" value="ECO:0000318"/>
    <property type="project" value="GO_Central"/>
</dbReference>
<dbReference type="InParanoid" id="A0A7M7RD34"/>
<evidence type="ECO:0000256" key="3">
    <source>
        <dbReference type="ARBA" id="ARBA00022737"/>
    </source>
</evidence>
<organism evidence="7 8">
    <name type="scientific">Strongylocentrotus purpuratus</name>
    <name type="common">Purple sea urchin</name>
    <dbReference type="NCBI Taxonomy" id="7668"/>
    <lineage>
        <taxon>Eukaryota</taxon>
        <taxon>Metazoa</taxon>
        <taxon>Echinodermata</taxon>
        <taxon>Eleutherozoa</taxon>
        <taxon>Echinozoa</taxon>
        <taxon>Echinoidea</taxon>
        <taxon>Euechinoidea</taxon>
        <taxon>Echinacea</taxon>
        <taxon>Camarodonta</taxon>
        <taxon>Echinidea</taxon>
        <taxon>Strongylocentrotidae</taxon>
        <taxon>Strongylocentrotus</taxon>
    </lineage>
</organism>
<keyword evidence="3" id="KW-0677">Repeat</keyword>
<dbReference type="FunFam" id="2.60.40.150:FF:000288">
    <property type="entry name" value="Copine-8"/>
    <property type="match status" value="1"/>
</dbReference>
<name>A0A7M7RD34_STRPU</name>
<feature type="domain" description="C2" evidence="6">
    <location>
        <begin position="1"/>
        <end position="128"/>
    </location>
</feature>
<evidence type="ECO:0000256" key="5">
    <source>
        <dbReference type="SAM" id="MobiDB-lite"/>
    </source>
</evidence>
<evidence type="ECO:0000259" key="6">
    <source>
        <dbReference type="PROSITE" id="PS50004"/>
    </source>
</evidence>
<dbReference type="EnsemblMetazoa" id="XM_785871">
    <property type="protein sequence ID" value="XP_790964"/>
    <property type="gene ID" value="LOC586076"/>
</dbReference>
<dbReference type="RefSeq" id="XP_790964.3">
    <property type="nucleotide sequence ID" value="XM_785871.5"/>
</dbReference>
<dbReference type="InterPro" id="IPR010734">
    <property type="entry name" value="Copine_C"/>
</dbReference>
<dbReference type="InterPro" id="IPR035892">
    <property type="entry name" value="C2_domain_sf"/>
</dbReference>
<dbReference type="GO" id="GO:0071277">
    <property type="term" value="P:cellular response to calcium ion"/>
    <property type="evidence" value="ECO:0000318"/>
    <property type="project" value="GO_Central"/>
</dbReference>
<reference evidence="7" key="2">
    <citation type="submission" date="2021-01" db="UniProtKB">
        <authorList>
            <consortium name="EnsemblMetazoa"/>
        </authorList>
    </citation>
    <scope>IDENTIFICATION</scope>
</reference>
<evidence type="ECO:0000256" key="2">
    <source>
        <dbReference type="ARBA" id="ARBA00022723"/>
    </source>
</evidence>
<dbReference type="KEGG" id="spu:586076"/>
<keyword evidence="2" id="KW-0479">Metal-binding</keyword>
<evidence type="ECO:0000313" key="7">
    <source>
        <dbReference type="EnsemblMetazoa" id="XP_790964"/>
    </source>
</evidence>
<dbReference type="InterPro" id="IPR045052">
    <property type="entry name" value="Copine"/>
</dbReference>
<keyword evidence="8" id="KW-1185">Reference proteome</keyword>
<dbReference type="SMART" id="SM00327">
    <property type="entry name" value="VWA"/>
    <property type="match status" value="1"/>
</dbReference>
<feature type="domain" description="C2" evidence="6">
    <location>
        <begin position="135"/>
        <end position="259"/>
    </location>
</feature>
<reference evidence="8" key="1">
    <citation type="submission" date="2015-02" db="EMBL/GenBank/DDBJ databases">
        <title>Genome sequencing for Strongylocentrotus purpuratus.</title>
        <authorList>
            <person name="Murali S."/>
            <person name="Liu Y."/>
            <person name="Vee V."/>
            <person name="English A."/>
            <person name="Wang M."/>
            <person name="Skinner E."/>
            <person name="Han Y."/>
            <person name="Muzny D.M."/>
            <person name="Worley K.C."/>
            <person name="Gibbs R.A."/>
        </authorList>
    </citation>
    <scope>NUCLEOTIDE SEQUENCE</scope>
</reference>
<feature type="region of interest" description="Disordered" evidence="5">
    <location>
        <begin position="536"/>
        <end position="558"/>
    </location>
</feature>
<dbReference type="OMA" id="YLFEECQ"/>
<dbReference type="InterPro" id="IPR002035">
    <property type="entry name" value="VWF_A"/>
</dbReference>
<dbReference type="PANTHER" id="PTHR10857">
    <property type="entry name" value="COPINE"/>
    <property type="match status" value="1"/>
</dbReference>
<dbReference type="Pfam" id="PF07002">
    <property type="entry name" value="Copine"/>
    <property type="match status" value="1"/>
</dbReference>
<dbReference type="Proteomes" id="UP000007110">
    <property type="component" value="Unassembled WGS sequence"/>
</dbReference>
<protein>
    <recommendedName>
        <fullName evidence="6">C2 domain-containing protein</fullName>
    </recommendedName>
</protein>
<dbReference type="GeneID" id="586076"/>
<comment type="similarity">
    <text evidence="1">Belongs to the copine family.</text>
</comment>
<dbReference type="InterPro" id="IPR037768">
    <property type="entry name" value="C2B_Copine"/>
</dbReference>
<accession>A0A7M7RD34</accession>
<dbReference type="Pfam" id="PF00168">
    <property type="entry name" value="C2"/>
    <property type="match status" value="2"/>
</dbReference>
<dbReference type="GO" id="GO:0046872">
    <property type="term" value="F:metal ion binding"/>
    <property type="evidence" value="ECO:0007669"/>
    <property type="project" value="UniProtKB-KW"/>
</dbReference>
<dbReference type="OrthoDB" id="5855668at2759"/>
<dbReference type="InterPro" id="IPR000008">
    <property type="entry name" value="C2_dom"/>
</dbReference>
<evidence type="ECO:0000313" key="8">
    <source>
        <dbReference type="Proteomes" id="UP000007110"/>
    </source>
</evidence>
<dbReference type="SUPFAM" id="SSF49562">
    <property type="entry name" value="C2 domain (Calcium/lipid-binding domain, CaLB)"/>
    <property type="match status" value="2"/>
</dbReference>
<dbReference type="CDD" id="cd01459">
    <property type="entry name" value="vWA_copine_like"/>
    <property type="match status" value="1"/>
</dbReference>
<dbReference type="GO" id="GO:0005544">
    <property type="term" value="F:calcium-dependent phospholipid binding"/>
    <property type="evidence" value="ECO:0000318"/>
    <property type="project" value="GO_Central"/>
</dbReference>
<proteinExistence type="inferred from homology"/>
<dbReference type="Gene3D" id="2.60.40.150">
    <property type="entry name" value="C2 domain"/>
    <property type="match status" value="2"/>
</dbReference>
<dbReference type="PANTHER" id="PTHR10857:SF106">
    <property type="entry name" value="C2 DOMAIN-CONTAINING PROTEIN"/>
    <property type="match status" value="1"/>
</dbReference>
<dbReference type="InterPro" id="IPR036465">
    <property type="entry name" value="vWFA_dom_sf"/>
</dbReference>
<dbReference type="PROSITE" id="PS50004">
    <property type="entry name" value="C2"/>
    <property type="match status" value="2"/>
</dbReference>
<dbReference type="FunFam" id="2.60.40.150:FF:000013">
    <property type="entry name" value="copine-9 isoform X1"/>
    <property type="match status" value="1"/>
</dbReference>
<evidence type="ECO:0000256" key="4">
    <source>
        <dbReference type="ARBA" id="ARBA00022837"/>
    </source>
</evidence>
<evidence type="ECO:0000256" key="1">
    <source>
        <dbReference type="ARBA" id="ARBA00009048"/>
    </source>
</evidence>
<dbReference type="AlphaFoldDB" id="A0A7M7RD34"/>
<dbReference type="SMART" id="SM00239">
    <property type="entry name" value="C2"/>
    <property type="match status" value="2"/>
</dbReference>
<dbReference type="CDD" id="cd04048">
    <property type="entry name" value="C2A_Copine"/>
    <property type="match status" value="1"/>
</dbReference>
<keyword evidence="4" id="KW-0106">Calcium</keyword>
<dbReference type="SUPFAM" id="SSF53300">
    <property type="entry name" value="vWA-like"/>
    <property type="match status" value="1"/>
</dbReference>
<sequence>MAGTGTFQPGTAGVAASQVEISVSCRNLKDKDVLSKSDPMCVLYTTQMGSKQFYEYERTERVKNNLNPDFVQKFNMTYLFEECQRLKFEVYDIDSPTSVLDAHDFLGRLETTLGEVLGSMNNRLEKDLKDKDNKSCGKIIITAEEVSDCKDEAHLNFKGRKLDKKDFLGKSDPFLVFYRCNEDMSFTICHKTEVIKNTLDPVWRPFSVMVRVLCNGDLDRTIKVECFDWDSDGSHDLIGQFNTNMRQLTEGRGSFELINPKKAAKKKGYKNSGTIDLVSCSVEKKPSFLDYISGGMQINFTVAIDFTASNGNPNRTNSLHYINPYSPNHYEQAIMSVGEIIQDYDSDKLFPVLGFGAKIPPNGQVSHEFPVTFNAQNPFVCGLQGILQAYKSCISQVQLHGPTNFSPVINHVAKFAQQYPDGSNYFVLLIITDGVISDMEMTKMAVINASRLPMSIIIVGVGAAEFDAMEELDADQKALSCRGHVAQRDIVQFVPFRDYINATAGNVDLSQAKLAKDVLAEVPNQVLAFMKSKGIPPKDVPASHQSLNAAAPSAPPPQ</sequence>